<evidence type="ECO:0000256" key="1">
    <source>
        <dbReference type="SAM" id="Phobius"/>
    </source>
</evidence>
<comment type="caution">
    <text evidence="2">The sequence shown here is derived from an EMBL/GenBank/DDBJ whole genome shotgun (WGS) entry which is preliminary data.</text>
</comment>
<dbReference type="STRING" id="1080227.A8L45_21720"/>
<evidence type="ECO:0008006" key="4">
    <source>
        <dbReference type="Google" id="ProtNLM"/>
    </source>
</evidence>
<proteinExistence type="predicted"/>
<dbReference type="EMBL" id="LYBM01000063">
    <property type="protein sequence ID" value="ODA29819.1"/>
    <property type="molecule type" value="Genomic_DNA"/>
</dbReference>
<keyword evidence="1" id="KW-1133">Transmembrane helix</keyword>
<evidence type="ECO:0000313" key="2">
    <source>
        <dbReference type="EMBL" id="ODA29819.1"/>
    </source>
</evidence>
<organism evidence="2 3">
    <name type="scientific">Veronia pacifica</name>
    <dbReference type="NCBI Taxonomy" id="1080227"/>
    <lineage>
        <taxon>Bacteria</taxon>
        <taxon>Pseudomonadati</taxon>
        <taxon>Pseudomonadota</taxon>
        <taxon>Gammaproteobacteria</taxon>
        <taxon>Vibrionales</taxon>
        <taxon>Vibrionaceae</taxon>
        <taxon>Veronia</taxon>
    </lineage>
</organism>
<dbReference type="RefSeq" id="WP_068905451.1">
    <property type="nucleotide sequence ID" value="NZ_JBHUIF010000009.1"/>
</dbReference>
<keyword evidence="1" id="KW-0472">Membrane</keyword>
<reference evidence="2 3" key="1">
    <citation type="submission" date="2016-05" db="EMBL/GenBank/DDBJ databases">
        <title>Genomic Taxonomy of the Vibrionaceae.</title>
        <authorList>
            <person name="Gomez-Gil B."/>
            <person name="Enciso-Ibarra J."/>
        </authorList>
    </citation>
    <scope>NUCLEOTIDE SEQUENCE [LARGE SCALE GENOMIC DNA]</scope>
    <source>
        <strain evidence="2 3">CAIM 1920</strain>
    </source>
</reference>
<feature type="transmembrane region" description="Helical" evidence="1">
    <location>
        <begin position="6"/>
        <end position="22"/>
    </location>
</feature>
<dbReference type="AlphaFoldDB" id="A0A1C3E9H1"/>
<keyword evidence="1" id="KW-0812">Transmembrane</keyword>
<dbReference type="Proteomes" id="UP000094936">
    <property type="component" value="Unassembled WGS sequence"/>
</dbReference>
<dbReference type="OrthoDB" id="5913251at2"/>
<protein>
    <recommendedName>
        <fullName evidence="4">Vitellogenin domain-containing protein</fullName>
    </recommendedName>
</protein>
<name>A0A1C3E9H1_9GAMM</name>
<evidence type="ECO:0000313" key="3">
    <source>
        <dbReference type="Proteomes" id="UP000094936"/>
    </source>
</evidence>
<keyword evidence="3" id="KW-1185">Reference proteome</keyword>
<gene>
    <name evidence="2" type="ORF">A8L45_21720</name>
</gene>
<accession>A0A1C3E9H1</accession>
<sequence length="572" mass="63740">MQLVRVVVFFAVSIAVGAYLLFDDHVSKLSFDSVDELQTSSTDEDIVSASNKQAKDNQLYIFDTSFGTLISVEGQDRGTLNFRFNMALKKEENSDGKYTGKLFDIQWPDIDSLYSKPKTLTFTTHFKNGAFFETDLLGLPERHPIAMLKPLLNQMSYYEGITDIEVEGGLYTFHYQRLDTLNLTREKIDSQMADLPIDVLDEQEDWRLSHDDLGFPVTMSMSYARRVVYSPQTFVIKQHATAKRVDINTELTWLASEFSGDVNSHLVVQADPEKNTQPPVTENNFATQLAEAAAVITLGKVQRIGTYLVERGAGFVSQLLIDDGLSDDEKSVLIFALEKSGDQEGEWILSQLIEDSNIDEVHRLRSVISIAKMGDVNTAVAVQSLKKAMQGNNLTLSRTALLNIGVLGKRAPALGKEVAGVLADRLEKQDDTYRTLLAINNLATTSMTEQVLPYLESVAPRERSLAVGILGRDRAMSALLEKALLTETHPAVVEKLLSVRSDGMSKDPIFHQSIRGRVLSDTIPDVTREILFNHLIEHSSDTTTLRDLAREMKKFDGLSQSVKDKIEQLLAG</sequence>